<dbReference type="AlphaFoldDB" id="A0A8H9M2M2"/>
<dbReference type="InterPro" id="IPR029062">
    <property type="entry name" value="Class_I_gatase-like"/>
</dbReference>
<dbReference type="PROSITE" id="PS51273">
    <property type="entry name" value="GATASE_TYPE_1"/>
    <property type="match status" value="1"/>
</dbReference>
<feature type="domain" description="Glutamine amidotransferase" evidence="2">
    <location>
        <begin position="3"/>
        <end position="189"/>
    </location>
</feature>
<dbReference type="Gene3D" id="3.40.50.880">
    <property type="match status" value="1"/>
</dbReference>
<dbReference type="InterPro" id="IPR017926">
    <property type="entry name" value="GATASE"/>
</dbReference>
<sequence length="199" mass="21945">MLLIIDNYDSFTHNLARYFVTLGQAVKVVRNDQVTCAQIAELAPDYLVFSPGPCTPNESGVTLDAIKQFAGVIPMLGVCLGHQAIAQVFGASIVRARNIKHGKTSHVTHNHSDLFHRISTPFIATRYHSLLVDEQSLPDTLQVTAWCEEHPSEREIMAIEHRSLAIYGVQFHPESLLSTSGLQILANFLTVSADKIILA</sequence>
<dbReference type="SUPFAM" id="SSF52317">
    <property type="entry name" value="Class I glutamine amidotransferase-like"/>
    <property type="match status" value="1"/>
</dbReference>
<dbReference type="Proteomes" id="UP000622604">
    <property type="component" value="Unassembled WGS sequence"/>
</dbReference>
<dbReference type="NCBIfam" id="TIGR00566">
    <property type="entry name" value="trpG_papA"/>
    <property type="match status" value="1"/>
</dbReference>
<dbReference type="CDD" id="cd01743">
    <property type="entry name" value="GATase1_Anthranilate_Synthase"/>
    <property type="match status" value="1"/>
</dbReference>
<evidence type="ECO:0000256" key="1">
    <source>
        <dbReference type="ARBA" id="ARBA00022962"/>
    </source>
</evidence>
<evidence type="ECO:0000313" key="3">
    <source>
        <dbReference type="EMBL" id="GGZ53469.1"/>
    </source>
</evidence>
<dbReference type="PRINTS" id="PR00096">
    <property type="entry name" value="GATASE"/>
</dbReference>
<dbReference type="PANTHER" id="PTHR43418:SF4">
    <property type="entry name" value="MULTIFUNCTIONAL TRYPTOPHAN BIOSYNTHESIS PROTEIN"/>
    <property type="match status" value="1"/>
</dbReference>
<reference evidence="3" key="1">
    <citation type="journal article" date="2014" name="Int. J. Syst. Evol. Microbiol.">
        <title>Complete genome sequence of Corynebacterium casei LMG S-19264T (=DSM 44701T), isolated from a smear-ripened cheese.</title>
        <authorList>
            <consortium name="US DOE Joint Genome Institute (JGI-PGF)"/>
            <person name="Walter F."/>
            <person name="Albersmeier A."/>
            <person name="Kalinowski J."/>
            <person name="Ruckert C."/>
        </authorList>
    </citation>
    <scope>NUCLEOTIDE SEQUENCE</scope>
    <source>
        <strain evidence="3">KCTC 32337</strain>
    </source>
</reference>
<evidence type="ECO:0000313" key="4">
    <source>
        <dbReference type="Proteomes" id="UP000622604"/>
    </source>
</evidence>
<dbReference type="FunFam" id="3.40.50.880:FF:000003">
    <property type="entry name" value="Anthranilate synthase component II"/>
    <property type="match status" value="1"/>
</dbReference>
<name>A0A8H9M2M2_9ALTE</name>
<accession>A0A8H9M2M2</accession>
<keyword evidence="1 3" id="KW-0315">Glutamine amidotransferase</keyword>
<evidence type="ECO:0000259" key="2">
    <source>
        <dbReference type="Pfam" id="PF00117"/>
    </source>
</evidence>
<comment type="caution">
    <text evidence="3">The sequence shown here is derived from an EMBL/GenBank/DDBJ whole genome shotgun (WGS) entry which is preliminary data.</text>
</comment>
<gene>
    <name evidence="3" type="ORF">GCM10011274_09450</name>
</gene>
<reference evidence="3" key="2">
    <citation type="submission" date="2020-09" db="EMBL/GenBank/DDBJ databases">
        <authorList>
            <person name="Sun Q."/>
            <person name="Kim S."/>
        </authorList>
    </citation>
    <scope>NUCLEOTIDE SEQUENCE</scope>
    <source>
        <strain evidence="3">KCTC 32337</strain>
    </source>
</reference>
<dbReference type="GO" id="GO:0046820">
    <property type="term" value="F:4-amino-4-deoxychorismate synthase activity"/>
    <property type="evidence" value="ECO:0007669"/>
    <property type="project" value="TreeGrafter"/>
</dbReference>
<proteinExistence type="predicted"/>
<dbReference type="PRINTS" id="PR00097">
    <property type="entry name" value="ANTSNTHASEII"/>
</dbReference>
<dbReference type="RefSeq" id="WP_191865422.1">
    <property type="nucleotide sequence ID" value="NZ_BMZC01000002.1"/>
</dbReference>
<protein>
    <submittedName>
        <fullName evidence="3">Glutamine amidotransferase</fullName>
    </submittedName>
</protein>
<dbReference type="Pfam" id="PF00117">
    <property type="entry name" value="GATase"/>
    <property type="match status" value="1"/>
</dbReference>
<dbReference type="GO" id="GO:0005829">
    <property type="term" value="C:cytosol"/>
    <property type="evidence" value="ECO:0007669"/>
    <property type="project" value="TreeGrafter"/>
</dbReference>
<dbReference type="InterPro" id="IPR006221">
    <property type="entry name" value="TrpG/PapA_dom"/>
</dbReference>
<dbReference type="GO" id="GO:0000162">
    <property type="term" value="P:L-tryptophan biosynthetic process"/>
    <property type="evidence" value="ECO:0007669"/>
    <property type="project" value="TreeGrafter"/>
</dbReference>
<dbReference type="GO" id="GO:0004049">
    <property type="term" value="F:anthranilate synthase activity"/>
    <property type="evidence" value="ECO:0007669"/>
    <property type="project" value="TreeGrafter"/>
</dbReference>
<dbReference type="GO" id="GO:0046654">
    <property type="term" value="P:tetrahydrofolate biosynthetic process"/>
    <property type="evidence" value="ECO:0007669"/>
    <property type="project" value="TreeGrafter"/>
</dbReference>
<dbReference type="PANTHER" id="PTHR43418">
    <property type="entry name" value="MULTIFUNCTIONAL TRYPTOPHAN BIOSYNTHESIS PROTEIN-RELATED"/>
    <property type="match status" value="1"/>
</dbReference>
<dbReference type="PRINTS" id="PR00099">
    <property type="entry name" value="CPSGATASE"/>
</dbReference>
<organism evidence="3 4">
    <name type="scientific">Paraglaciecola chathamensis</name>
    <dbReference type="NCBI Taxonomy" id="368405"/>
    <lineage>
        <taxon>Bacteria</taxon>
        <taxon>Pseudomonadati</taxon>
        <taxon>Pseudomonadota</taxon>
        <taxon>Gammaproteobacteria</taxon>
        <taxon>Alteromonadales</taxon>
        <taxon>Alteromonadaceae</taxon>
        <taxon>Paraglaciecola</taxon>
    </lineage>
</organism>
<dbReference type="InterPro" id="IPR050472">
    <property type="entry name" value="Anth_synth/Amidotransfase"/>
</dbReference>
<dbReference type="EMBL" id="BMZC01000002">
    <property type="protein sequence ID" value="GGZ53469.1"/>
    <property type="molecule type" value="Genomic_DNA"/>
</dbReference>